<protein>
    <submittedName>
        <fullName evidence="1">Uncharacterized protein</fullName>
    </submittedName>
</protein>
<accession>A0AAE0J9I6</accession>
<sequence>MKSGGMPTRCTFPAVSSVSSFGMSLTGEDKTPRPCSRSAANIFTSINFCSQHQVKLDTTTPPPTDVDFFSFRQSSPSLSHLERPDSPTSSYYSAAFGYDDSDLDELTQHLFNLDIDSIPPSQQSPTSPMRSTLIPDLSLNLTTVLPISFPLRSTPIPSATSWKSCWMHQHLAPYPTVLLTPKDPVSNTCLISCPIAVCRHRTGILRMTEPRALLTPKVHVSKPCHVGSLGLLPIR</sequence>
<organism evidence="1 2">
    <name type="scientific">Neurospora tetraspora</name>
    <dbReference type="NCBI Taxonomy" id="94610"/>
    <lineage>
        <taxon>Eukaryota</taxon>
        <taxon>Fungi</taxon>
        <taxon>Dikarya</taxon>
        <taxon>Ascomycota</taxon>
        <taxon>Pezizomycotina</taxon>
        <taxon>Sordariomycetes</taxon>
        <taxon>Sordariomycetidae</taxon>
        <taxon>Sordariales</taxon>
        <taxon>Sordariaceae</taxon>
        <taxon>Neurospora</taxon>
    </lineage>
</organism>
<dbReference type="RefSeq" id="XP_062678187.1">
    <property type="nucleotide sequence ID" value="XM_062827262.1"/>
</dbReference>
<proteinExistence type="predicted"/>
<evidence type="ECO:0000313" key="2">
    <source>
        <dbReference type="Proteomes" id="UP001278500"/>
    </source>
</evidence>
<reference evidence="1" key="1">
    <citation type="journal article" date="2023" name="Mol. Phylogenet. Evol.">
        <title>Genome-scale phylogeny and comparative genomics of the fungal order Sordariales.</title>
        <authorList>
            <person name="Hensen N."/>
            <person name="Bonometti L."/>
            <person name="Westerberg I."/>
            <person name="Brannstrom I.O."/>
            <person name="Guillou S."/>
            <person name="Cros-Aarteil S."/>
            <person name="Calhoun S."/>
            <person name="Haridas S."/>
            <person name="Kuo A."/>
            <person name="Mondo S."/>
            <person name="Pangilinan J."/>
            <person name="Riley R."/>
            <person name="LaButti K."/>
            <person name="Andreopoulos B."/>
            <person name="Lipzen A."/>
            <person name="Chen C."/>
            <person name="Yan M."/>
            <person name="Daum C."/>
            <person name="Ng V."/>
            <person name="Clum A."/>
            <person name="Steindorff A."/>
            <person name="Ohm R.A."/>
            <person name="Martin F."/>
            <person name="Silar P."/>
            <person name="Natvig D.O."/>
            <person name="Lalanne C."/>
            <person name="Gautier V."/>
            <person name="Ament-Velasquez S.L."/>
            <person name="Kruys A."/>
            <person name="Hutchinson M.I."/>
            <person name="Powell A.J."/>
            <person name="Barry K."/>
            <person name="Miller A.N."/>
            <person name="Grigoriev I.V."/>
            <person name="Debuchy R."/>
            <person name="Gladieux P."/>
            <person name="Hiltunen Thoren M."/>
            <person name="Johannesson H."/>
        </authorList>
    </citation>
    <scope>NUCLEOTIDE SEQUENCE</scope>
    <source>
        <strain evidence="1">CBS 560.94</strain>
    </source>
</reference>
<evidence type="ECO:0000313" key="1">
    <source>
        <dbReference type="EMBL" id="KAK3338827.1"/>
    </source>
</evidence>
<keyword evidence="2" id="KW-1185">Reference proteome</keyword>
<gene>
    <name evidence="1" type="ORF">B0H65DRAFT_474689</name>
</gene>
<reference evidence="1" key="2">
    <citation type="submission" date="2023-06" db="EMBL/GenBank/DDBJ databases">
        <authorList>
            <consortium name="Lawrence Berkeley National Laboratory"/>
            <person name="Haridas S."/>
            <person name="Hensen N."/>
            <person name="Bonometti L."/>
            <person name="Westerberg I."/>
            <person name="Brannstrom I.O."/>
            <person name="Guillou S."/>
            <person name="Cros-Aarteil S."/>
            <person name="Calhoun S."/>
            <person name="Kuo A."/>
            <person name="Mondo S."/>
            <person name="Pangilinan J."/>
            <person name="Riley R."/>
            <person name="Labutti K."/>
            <person name="Andreopoulos B."/>
            <person name="Lipzen A."/>
            <person name="Chen C."/>
            <person name="Yanf M."/>
            <person name="Daum C."/>
            <person name="Ng V."/>
            <person name="Clum A."/>
            <person name="Steindorff A."/>
            <person name="Ohm R."/>
            <person name="Martin F."/>
            <person name="Silar P."/>
            <person name="Natvig D."/>
            <person name="Lalanne C."/>
            <person name="Gautier V."/>
            <person name="Ament-Velasquez S.L."/>
            <person name="Kruys A."/>
            <person name="Hutchinson M.I."/>
            <person name="Powell A.J."/>
            <person name="Barry K."/>
            <person name="Miller A.N."/>
            <person name="Grigoriev I.V."/>
            <person name="Debuchy R."/>
            <person name="Gladieux P."/>
            <person name="Thoren M.H."/>
            <person name="Johannesson H."/>
        </authorList>
    </citation>
    <scope>NUCLEOTIDE SEQUENCE</scope>
    <source>
        <strain evidence="1">CBS 560.94</strain>
    </source>
</reference>
<dbReference type="AlphaFoldDB" id="A0AAE0J9I6"/>
<comment type="caution">
    <text evidence="1">The sequence shown here is derived from an EMBL/GenBank/DDBJ whole genome shotgun (WGS) entry which is preliminary data.</text>
</comment>
<name>A0AAE0J9I6_9PEZI</name>
<dbReference type="Proteomes" id="UP001278500">
    <property type="component" value="Unassembled WGS sequence"/>
</dbReference>
<dbReference type="EMBL" id="JAUEPP010000007">
    <property type="protein sequence ID" value="KAK3338827.1"/>
    <property type="molecule type" value="Genomic_DNA"/>
</dbReference>
<dbReference type="GeneID" id="87864416"/>